<dbReference type="EMBL" id="VSSQ01022659">
    <property type="protein sequence ID" value="MPM69120.1"/>
    <property type="molecule type" value="Genomic_DNA"/>
</dbReference>
<protein>
    <submittedName>
        <fullName evidence="1">Uncharacterized protein</fullName>
    </submittedName>
</protein>
<dbReference type="AlphaFoldDB" id="A0A645BUJ7"/>
<name>A0A645BUJ7_9ZZZZ</name>
<accession>A0A645BUJ7</accession>
<reference evidence="1" key="1">
    <citation type="submission" date="2019-08" db="EMBL/GenBank/DDBJ databases">
        <authorList>
            <person name="Kucharzyk K."/>
            <person name="Murdoch R.W."/>
            <person name="Higgins S."/>
            <person name="Loffler F."/>
        </authorList>
    </citation>
    <scope>NUCLEOTIDE SEQUENCE</scope>
</reference>
<evidence type="ECO:0000313" key="1">
    <source>
        <dbReference type="EMBL" id="MPM69120.1"/>
    </source>
</evidence>
<sequence length="131" mass="14651">MSEVLNVAEAVAAELSEYHAEVSYFPEFELRDLDDMRVVVVPLSTEYKTLSRAAHEELPKVQIGVLKRCGEDGLDDMLRFVEGLGLGFLNKKLAGATCVCIAYNPIYSPEHLRERGQFTSVIELTFKLVKA</sequence>
<proteinExistence type="predicted"/>
<organism evidence="1">
    <name type="scientific">bioreactor metagenome</name>
    <dbReference type="NCBI Taxonomy" id="1076179"/>
    <lineage>
        <taxon>unclassified sequences</taxon>
        <taxon>metagenomes</taxon>
        <taxon>ecological metagenomes</taxon>
    </lineage>
</organism>
<comment type="caution">
    <text evidence="1">The sequence shown here is derived from an EMBL/GenBank/DDBJ whole genome shotgun (WGS) entry which is preliminary data.</text>
</comment>
<gene>
    <name evidence="1" type="ORF">SDC9_116064</name>
</gene>